<feature type="region of interest" description="Disordered" evidence="2">
    <location>
        <begin position="229"/>
        <end position="309"/>
    </location>
</feature>
<feature type="compositionally biased region" description="Basic and acidic residues" evidence="2">
    <location>
        <begin position="38"/>
        <end position="48"/>
    </location>
</feature>
<proteinExistence type="predicted"/>
<name>A0A6J5LBK9_9CAUD</name>
<feature type="compositionally biased region" description="Acidic residues" evidence="2">
    <location>
        <begin position="49"/>
        <end position="103"/>
    </location>
</feature>
<gene>
    <name evidence="3" type="ORF">UFOVP117_340</name>
</gene>
<keyword evidence="1" id="KW-0175">Coiled coil</keyword>
<feature type="compositionally biased region" description="Basic and acidic residues" evidence="2">
    <location>
        <begin position="300"/>
        <end position="309"/>
    </location>
</feature>
<sequence length="469" mass="53992">MAEKNLVEEALIQIQNLEEAINENAKEILHSTMKEEISELVKESMKNEAEEEDEFEVEDEIETDDESEEDESEEDESEEEFDFEDESDEDESEEDEFNSEDNFDISNLSDISGDDEFDSMGIQDLSDESMDTVLKAFKEMKPTDTFEIKKDGDFIHLKDEEDEYLIQTESEEDEFEMDDDNEEEEDEIVYEIEMDEAEETDEMYSEENEEYMTESAQLVGLSKGFKAETHKGKAGMKPKIGKDAKIGGDAKNYGWHKNTSLPKGFKEDMPKSNPTKGTGKPKFEFKEGDTFEMPSRTPKLSKEEAKEASRTYGMGWREGALKKGAQAGQKQARLYTESMVEELEMLKVKNEEYRKALNMFRDKLNEVAVFNSNLAYATRLFTEHSTSKQEKINVLRRFDSAESLKESKALYRTIKEELGGESKKFVTESIEKVIDKSPQSGSAVNLIESKTYENPQFLRMKDIMSKIIK</sequence>
<accession>A0A6J5LBK9</accession>
<feature type="coiled-coil region" evidence="1">
    <location>
        <begin position="336"/>
        <end position="363"/>
    </location>
</feature>
<evidence type="ECO:0000313" key="3">
    <source>
        <dbReference type="EMBL" id="CAB4130270.1"/>
    </source>
</evidence>
<feature type="compositionally biased region" description="Acidic residues" evidence="2">
    <location>
        <begin position="194"/>
        <end position="212"/>
    </location>
</feature>
<reference evidence="3" key="1">
    <citation type="submission" date="2020-04" db="EMBL/GenBank/DDBJ databases">
        <authorList>
            <person name="Chiriac C."/>
            <person name="Salcher M."/>
            <person name="Ghai R."/>
            <person name="Kavagutti S V."/>
        </authorList>
    </citation>
    <scope>NUCLEOTIDE SEQUENCE</scope>
</reference>
<evidence type="ECO:0000256" key="2">
    <source>
        <dbReference type="SAM" id="MobiDB-lite"/>
    </source>
</evidence>
<evidence type="ECO:0000256" key="1">
    <source>
        <dbReference type="SAM" id="Coils"/>
    </source>
</evidence>
<feature type="region of interest" description="Disordered" evidence="2">
    <location>
        <begin position="194"/>
        <end position="214"/>
    </location>
</feature>
<dbReference type="EMBL" id="LR796235">
    <property type="protein sequence ID" value="CAB4130270.1"/>
    <property type="molecule type" value="Genomic_DNA"/>
</dbReference>
<feature type="region of interest" description="Disordered" evidence="2">
    <location>
        <begin position="38"/>
        <end position="124"/>
    </location>
</feature>
<organism evidence="3">
    <name type="scientific">uncultured Caudovirales phage</name>
    <dbReference type="NCBI Taxonomy" id="2100421"/>
    <lineage>
        <taxon>Viruses</taxon>
        <taxon>Duplodnaviria</taxon>
        <taxon>Heunggongvirae</taxon>
        <taxon>Uroviricota</taxon>
        <taxon>Caudoviricetes</taxon>
        <taxon>Peduoviridae</taxon>
        <taxon>Maltschvirus</taxon>
        <taxon>Maltschvirus maltsch</taxon>
    </lineage>
</organism>
<protein>
    <submittedName>
        <fullName evidence="3">Uncharacterized protein</fullName>
    </submittedName>
</protein>